<dbReference type="AlphaFoldDB" id="A0A078IGL4"/>
<protein>
    <submittedName>
        <fullName evidence="1">BnaA02g16940D protein</fullName>
    </submittedName>
</protein>
<accession>A0A078IGL4</accession>
<keyword evidence="2" id="KW-1185">Reference proteome</keyword>
<reference evidence="1 2" key="1">
    <citation type="journal article" date="2014" name="Science">
        <title>Plant genetics. Early allopolyploid evolution in the post-Neolithic Brassica napus oilseed genome.</title>
        <authorList>
            <person name="Chalhoub B."/>
            <person name="Denoeud F."/>
            <person name="Liu S."/>
            <person name="Parkin I.A."/>
            <person name="Tang H."/>
            <person name="Wang X."/>
            <person name="Chiquet J."/>
            <person name="Belcram H."/>
            <person name="Tong C."/>
            <person name="Samans B."/>
            <person name="Correa M."/>
            <person name="Da Silva C."/>
            <person name="Just J."/>
            <person name="Falentin C."/>
            <person name="Koh C.S."/>
            <person name="Le Clainche I."/>
            <person name="Bernard M."/>
            <person name="Bento P."/>
            <person name="Noel B."/>
            <person name="Labadie K."/>
            <person name="Alberti A."/>
            <person name="Charles M."/>
            <person name="Arnaud D."/>
            <person name="Guo H."/>
            <person name="Daviaud C."/>
            <person name="Alamery S."/>
            <person name="Jabbari K."/>
            <person name="Zhao M."/>
            <person name="Edger P.P."/>
            <person name="Chelaifa H."/>
            <person name="Tack D."/>
            <person name="Lassalle G."/>
            <person name="Mestiri I."/>
            <person name="Schnel N."/>
            <person name="Le Paslier M.C."/>
            <person name="Fan G."/>
            <person name="Renault V."/>
            <person name="Bayer P.E."/>
            <person name="Golicz A.A."/>
            <person name="Manoli S."/>
            <person name="Lee T.H."/>
            <person name="Thi V.H."/>
            <person name="Chalabi S."/>
            <person name="Hu Q."/>
            <person name="Fan C."/>
            <person name="Tollenaere R."/>
            <person name="Lu Y."/>
            <person name="Battail C."/>
            <person name="Shen J."/>
            <person name="Sidebottom C.H."/>
            <person name="Wang X."/>
            <person name="Canaguier A."/>
            <person name="Chauveau A."/>
            <person name="Berard A."/>
            <person name="Deniot G."/>
            <person name="Guan M."/>
            <person name="Liu Z."/>
            <person name="Sun F."/>
            <person name="Lim Y.P."/>
            <person name="Lyons E."/>
            <person name="Town C.D."/>
            <person name="Bancroft I."/>
            <person name="Wang X."/>
            <person name="Meng J."/>
            <person name="Ma J."/>
            <person name="Pires J.C."/>
            <person name="King G.J."/>
            <person name="Brunel D."/>
            <person name="Delourme R."/>
            <person name="Renard M."/>
            <person name="Aury J.M."/>
            <person name="Adams K.L."/>
            <person name="Batley J."/>
            <person name="Snowdon R.J."/>
            <person name="Tost J."/>
            <person name="Edwards D."/>
            <person name="Zhou Y."/>
            <person name="Hua W."/>
            <person name="Sharpe A.G."/>
            <person name="Paterson A.H."/>
            <person name="Guan C."/>
            <person name="Wincker P."/>
        </authorList>
    </citation>
    <scope>NUCLEOTIDE SEQUENCE [LARGE SCALE GENOMIC DNA]</scope>
    <source>
        <strain evidence="2">cv. Darmor-bzh</strain>
    </source>
</reference>
<evidence type="ECO:0000313" key="1">
    <source>
        <dbReference type="EMBL" id="CDY49112.1"/>
    </source>
</evidence>
<dbReference type="PaxDb" id="3708-A0A078IGL4"/>
<dbReference type="EMBL" id="LK032811">
    <property type="protein sequence ID" value="CDY49112.1"/>
    <property type="molecule type" value="Genomic_DNA"/>
</dbReference>
<gene>
    <name evidence="1" type="primary">BnaA02g16940D</name>
    <name evidence="1" type="ORF">GSBRNA2T00092345001</name>
</gene>
<sequence>MEQVLLPSLLVLITDALVSHFEKHKHPTTSIE</sequence>
<name>A0A078IGL4_BRANA</name>
<evidence type="ECO:0000313" key="2">
    <source>
        <dbReference type="Proteomes" id="UP000028999"/>
    </source>
</evidence>
<organism evidence="1 2">
    <name type="scientific">Brassica napus</name>
    <name type="common">Rape</name>
    <dbReference type="NCBI Taxonomy" id="3708"/>
    <lineage>
        <taxon>Eukaryota</taxon>
        <taxon>Viridiplantae</taxon>
        <taxon>Streptophyta</taxon>
        <taxon>Embryophyta</taxon>
        <taxon>Tracheophyta</taxon>
        <taxon>Spermatophyta</taxon>
        <taxon>Magnoliopsida</taxon>
        <taxon>eudicotyledons</taxon>
        <taxon>Gunneridae</taxon>
        <taxon>Pentapetalae</taxon>
        <taxon>rosids</taxon>
        <taxon>malvids</taxon>
        <taxon>Brassicales</taxon>
        <taxon>Brassicaceae</taxon>
        <taxon>Brassiceae</taxon>
        <taxon>Brassica</taxon>
    </lineage>
</organism>
<proteinExistence type="predicted"/>
<dbReference type="Proteomes" id="UP000028999">
    <property type="component" value="Unassembled WGS sequence"/>
</dbReference>
<dbReference type="Gramene" id="CDY49112">
    <property type="protein sequence ID" value="CDY49112"/>
    <property type="gene ID" value="GSBRNA2T00092345001"/>
</dbReference>